<name>A0ABD2PA55_9CUCU</name>
<dbReference type="AlphaFoldDB" id="A0ABD2PA55"/>
<keyword evidence="2" id="KW-1185">Reference proteome</keyword>
<proteinExistence type="predicted"/>
<evidence type="ECO:0000313" key="2">
    <source>
        <dbReference type="Proteomes" id="UP001516400"/>
    </source>
</evidence>
<organism evidence="1 2">
    <name type="scientific">Cryptolaemus montrouzieri</name>
    <dbReference type="NCBI Taxonomy" id="559131"/>
    <lineage>
        <taxon>Eukaryota</taxon>
        <taxon>Metazoa</taxon>
        <taxon>Ecdysozoa</taxon>
        <taxon>Arthropoda</taxon>
        <taxon>Hexapoda</taxon>
        <taxon>Insecta</taxon>
        <taxon>Pterygota</taxon>
        <taxon>Neoptera</taxon>
        <taxon>Endopterygota</taxon>
        <taxon>Coleoptera</taxon>
        <taxon>Polyphaga</taxon>
        <taxon>Cucujiformia</taxon>
        <taxon>Coccinelloidea</taxon>
        <taxon>Coccinellidae</taxon>
        <taxon>Scymninae</taxon>
        <taxon>Scymnini</taxon>
        <taxon>Cryptolaemus</taxon>
    </lineage>
</organism>
<evidence type="ECO:0000313" key="1">
    <source>
        <dbReference type="EMBL" id="KAL3287819.1"/>
    </source>
</evidence>
<feature type="non-terminal residue" evidence="1">
    <location>
        <position position="77"/>
    </location>
</feature>
<protein>
    <submittedName>
        <fullName evidence="1">Uncharacterized protein</fullName>
    </submittedName>
</protein>
<dbReference type="EMBL" id="JABFTP020000185">
    <property type="protein sequence ID" value="KAL3287819.1"/>
    <property type="molecule type" value="Genomic_DNA"/>
</dbReference>
<sequence>MDQNIITSTRKKEGGVLMAVKQTLIARVRVESIDVEHLFVKIDLGPRKIKIDSTYIPPASNNIIYNSHCLAVEQMAE</sequence>
<comment type="caution">
    <text evidence="1">The sequence shown here is derived from an EMBL/GenBank/DDBJ whole genome shotgun (WGS) entry which is preliminary data.</text>
</comment>
<dbReference type="Proteomes" id="UP001516400">
    <property type="component" value="Unassembled WGS sequence"/>
</dbReference>
<accession>A0ABD2PA55</accession>
<reference evidence="1 2" key="1">
    <citation type="journal article" date="2021" name="BMC Biol.">
        <title>Horizontally acquired antibacterial genes associated with adaptive radiation of ladybird beetles.</title>
        <authorList>
            <person name="Li H.S."/>
            <person name="Tang X.F."/>
            <person name="Huang Y.H."/>
            <person name="Xu Z.Y."/>
            <person name="Chen M.L."/>
            <person name="Du X.Y."/>
            <person name="Qiu B.Y."/>
            <person name="Chen P.T."/>
            <person name="Zhang W."/>
            <person name="Slipinski A."/>
            <person name="Escalona H.E."/>
            <person name="Waterhouse R.M."/>
            <person name="Zwick A."/>
            <person name="Pang H."/>
        </authorList>
    </citation>
    <scope>NUCLEOTIDE SEQUENCE [LARGE SCALE GENOMIC DNA]</scope>
    <source>
        <strain evidence="1">SYSU2018</strain>
    </source>
</reference>
<gene>
    <name evidence="1" type="ORF">HHI36_002278</name>
</gene>